<dbReference type="Gene3D" id="1.10.260.40">
    <property type="entry name" value="lambda repressor-like DNA-binding domains"/>
    <property type="match status" value="1"/>
</dbReference>
<proteinExistence type="predicted"/>
<evidence type="ECO:0000313" key="1">
    <source>
        <dbReference type="EMBL" id="MFC0526256.1"/>
    </source>
</evidence>
<gene>
    <name evidence="1" type="ORF">ACFFIA_01080</name>
</gene>
<evidence type="ECO:0000313" key="2">
    <source>
        <dbReference type="Proteomes" id="UP001589867"/>
    </source>
</evidence>
<dbReference type="InterPro" id="IPR010982">
    <property type="entry name" value="Lambda_DNA-bd_dom_sf"/>
</dbReference>
<dbReference type="CDD" id="cd00093">
    <property type="entry name" value="HTH_XRE"/>
    <property type="match status" value="1"/>
</dbReference>
<accession>A0ABV6LV14</accession>
<organism evidence="1 2">
    <name type="scientific">Phytohabitans kaempferiae</name>
    <dbReference type="NCBI Taxonomy" id="1620943"/>
    <lineage>
        <taxon>Bacteria</taxon>
        <taxon>Bacillati</taxon>
        <taxon>Actinomycetota</taxon>
        <taxon>Actinomycetes</taxon>
        <taxon>Micromonosporales</taxon>
        <taxon>Micromonosporaceae</taxon>
    </lineage>
</organism>
<dbReference type="RefSeq" id="WP_377243866.1">
    <property type="nucleotide sequence ID" value="NZ_JBHLUH010000004.1"/>
</dbReference>
<name>A0ABV6LV14_9ACTN</name>
<dbReference type="SUPFAM" id="SSF47413">
    <property type="entry name" value="lambda repressor-like DNA-binding domains"/>
    <property type="match status" value="1"/>
</dbReference>
<dbReference type="EMBL" id="JBHLUH010000004">
    <property type="protein sequence ID" value="MFC0526256.1"/>
    <property type="molecule type" value="Genomic_DNA"/>
</dbReference>
<comment type="caution">
    <text evidence="1">The sequence shown here is derived from an EMBL/GenBank/DDBJ whole genome shotgun (WGS) entry which is preliminary data.</text>
</comment>
<keyword evidence="2" id="KW-1185">Reference proteome</keyword>
<protein>
    <submittedName>
        <fullName evidence="1">Helix-turn-helix domain-containing protein</fullName>
    </submittedName>
</protein>
<dbReference type="Proteomes" id="UP001589867">
    <property type="component" value="Unassembled WGS sequence"/>
</dbReference>
<sequence length="262" mass="29394">MSPEDVVPNERLRDAMLRNRLTPTDLAEVAGVDPKTAERWITQDRIPYPRYRHALADRLGESQSYLWPQVVSTGRAAEASQSELVQLYPRRSMVPIDLWKRLLTGASKQISILVYAGLFLPEQHPRLVEILTERTRAGATLKILVGDPASVGVATRGADEGIGDAIPAKINNVLAWYEKLRGVERATVALHSTTLYNSIYRFDDEMLVNTHVYGNPAAHAPTLHLRRLSGGDLFDLYVESFDRVWSKAKPLWQITEDPADRG</sequence>
<dbReference type="InterPro" id="IPR001387">
    <property type="entry name" value="Cro/C1-type_HTH"/>
</dbReference>
<reference evidence="1 2" key="1">
    <citation type="submission" date="2024-09" db="EMBL/GenBank/DDBJ databases">
        <authorList>
            <person name="Sun Q."/>
            <person name="Mori K."/>
        </authorList>
    </citation>
    <scope>NUCLEOTIDE SEQUENCE [LARGE SCALE GENOMIC DNA]</scope>
    <source>
        <strain evidence="1 2">TBRC 3947</strain>
    </source>
</reference>